<evidence type="ECO:0000313" key="12">
    <source>
        <dbReference type="Proteomes" id="UP000198597"/>
    </source>
</evidence>
<dbReference type="GO" id="GO:0009425">
    <property type="term" value="C:bacterial-type flagellum basal body"/>
    <property type="evidence" value="ECO:0007669"/>
    <property type="project" value="InterPro"/>
</dbReference>
<comment type="function">
    <text evidence="1 10">Controls the rotational direction of flagella during chemotaxis.</text>
</comment>
<gene>
    <name evidence="11" type="ORF">SAMN04488529_10837</name>
</gene>
<keyword evidence="11" id="KW-0282">Flagellum</keyword>
<keyword evidence="12" id="KW-1185">Reference proteome</keyword>
<comment type="subcellular location">
    <subcellularLocation>
        <location evidence="2">Cell membrane</location>
        <topology evidence="2">Single-pass membrane protein</topology>
    </subcellularLocation>
</comment>
<keyword evidence="4 10" id="KW-1003">Cell membrane</keyword>
<dbReference type="OrthoDB" id="166089at2"/>
<dbReference type="EMBL" id="FNJM01000008">
    <property type="protein sequence ID" value="SDP57143.1"/>
    <property type="molecule type" value="Genomic_DNA"/>
</dbReference>
<comment type="similarity">
    <text evidence="3 10">Belongs to the FliL family.</text>
</comment>
<dbReference type="AlphaFoldDB" id="A0A1H0TT78"/>
<evidence type="ECO:0000256" key="8">
    <source>
        <dbReference type="ARBA" id="ARBA00022989"/>
    </source>
</evidence>
<evidence type="ECO:0000256" key="7">
    <source>
        <dbReference type="ARBA" id="ARBA00022779"/>
    </source>
</evidence>
<dbReference type="InterPro" id="IPR005503">
    <property type="entry name" value="FliL"/>
</dbReference>
<keyword evidence="6" id="KW-0812">Transmembrane</keyword>
<evidence type="ECO:0000256" key="10">
    <source>
        <dbReference type="RuleBase" id="RU364125"/>
    </source>
</evidence>
<reference evidence="11 12" key="1">
    <citation type="submission" date="2016-10" db="EMBL/GenBank/DDBJ databases">
        <authorList>
            <person name="de Groot N.N."/>
        </authorList>
    </citation>
    <scope>NUCLEOTIDE SEQUENCE [LARGE SCALE GENOMIC DNA]</scope>
    <source>
        <strain evidence="11 12">DSM 12272</strain>
    </source>
</reference>
<dbReference type="GO" id="GO:0005886">
    <property type="term" value="C:plasma membrane"/>
    <property type="evidence" value="ECO:0007669"/>
    <property type="project" value="UniProtKB-SubCell"/>
</dbReference>
<evidence type="ECO:0000256" key="3">
    <source>
        <dbReference type="ARBA" id="ARBA00008281"/>
    </source>
</evidence>
<evidence type="ECO:0000256" key="5">
    <source>
        <dbReference type="ARBA" id="ARBA00022500"/>
    </source>
</evidence>
<keyword evidence="11" id="KW-0969">Cilium</keyword>
<evidence type="ECO:0000256" key="2">
    <source>
        <dbReference type="ARBA" id="ARBA00004162"/>
    </source>
</evidence>
<proteinExistence type="inferred from homology"/>
<dbReference type="STRING" id="94869.SAMN04488529_10837"/>
<dbReference type="Pfam" id="PF03748">
    <property type="entry name" value="FliL"/>
    <property type="match status" value="1"/>
</dbReference>
<sequence length="142" mass="15736">MSKGKKIIAFIVVLLVIGGATFAGVYFTSMKGGDTAKVVVIEEITSEVGEVFVNLSDTDAKRYVKLKLSIGFDEKNKELTAEVEKKHAVIRDVVVHYFESCTVENLEAANEEALKSELIKRLNQKLTKGVILNVYITEKIVQ</sequence>
<keyword evidence="9 10" id="KW-0472">Membrane</keyword>
<dbReference type="RefSeq" id="WP_089970563.1">
    <property type="nucleotide sequence ID" value="NZ_CP071376.1"/>
</dbReference>
<name>A0A1H0TT78_9CLOT</name>
<protein>
    <recommendedName>
        <fullName evidence="10">Flagellar protein FliL</fullName>
    </recommendedName>
</protein>
<dbReference type="GO" id="GO:0071978">
    <property type="term" value="P:bacterial-type flagellum-dependent swarming motility"/>
    <property type="evidence" value="ECO:0007669"/>
    <property type="project" value="TreeGrafter"/>
</dbReference>
<evidence type="ECO:0000256" key="1">
    <source>
        <dbReference type="ARBA" id="ARBA00002254"/>
    </source>
</evidence>
<dbReference type="PANTHER" id="PTHR35091">
    <property type="entry name" value="FLAGELLAR PROTEIN FLIL"/>
    <property type="match status" value="1"/>
</dbReference>
<dbReference type="GO" id="GO:0006935">
    <property type="term" value="P:chemotaxis"/>
    <property type="evidence" value="ECO:0007669"/>
    <property type="project" value="UniProtKB-KW"/>
</dbReference>
<evidence type="ECO:0000256" key="6">
    <source>
        <dbReference type="ARBA" id="ARBA00022692"/>
    </source>
</evidence>
<keyword evidence="8" id="KW-1133">Transmembrane helix</keyword>
<keyword evidence="11" id="KW-0966">Cell projection</keyword>
<evidence type="ECO:0000256" key="4">
    <source>
        <dbReference type="ARBA" id="ARBA00022475"/>
    </source>
</evidence>
<keyword evidence="5 10" id="KW-0145">Chemotaxis</keyword>
<dbReference type="GeneID" id="65308063"/>
<dbReference type="PANTHER" id="PTHR35091:SF2">
    <property type="entry name" value="FLAGELLAR PROTEIN FLIL"/>
    <property type="match status" value="1"/>
</dbReference>
<organism evidence="11 12">
    <name type="scientific">Clostridium gasigenes</name>
    <dbReference type="NCBI Taxonomy" id="94869"/>
    <lineage>
        <taxon>Bacteria</taxon>
        <taxon>Bacillati</taxon>
        <taxon>Bacillota</taxon>
        <taxon>Clostridia</taxon>
        <taxon>Eubacteriales</taxon>
        <taxon>Clostridiaceae</taxon>
        <taxon>Clostridium</taxon>
    </lineage>
</organism>
<keyword evidence="7 10" id="KW-0283">Flagellar rotation</keyword>
<evidence type="ECO:0000313" key="11">
    <source>
        <dbReference type="EMBL" id="SDP57143.1"/>
    </source>
</evidence>
<accession>A0A1H0TT78</accession>
<evidence type="ECO:0000256" key="9">
    <source>
        <dbReference type="ARBA" id="ARBA00023136"/>
    </source>
</evidence>
<dbReference type="Proteomes" id="UP000198597">
    <property type="component" value="Unassembled WGS sequence"/>
</dbReference>